<evidence type="ECO:0000256" key="12">
    <source>
        <dbReference type="SAM" id="Phobius"/>
    </source>
</evidence>
<evidence type="ECO:0000256" key="11">
    <source>
        <dbReference type="RuleBase" id="RU003750"/>
    </source>
</evidence>
<evidence type="ECO:0000256" key="9">
    <source>
        <dbReference type="ARBA" id="ARBA00023209"/>
    </source>
</evidence>
<keyword evidence="8 12" id="KW-0472">Membrane</keyword>
<comment type="subcellular location">
    <subcellularLocation>
        <location evidence="1">Membrane</location>
        <topology evidence="1">Multi-pass membrane protein</topology>
    </subcellularLocation>
</comment>
<dbReference type="InterPro" id="IPR050324">
    <property type="entry name" value="CDP-alcohol_PTase-I"/>
</dbReference>
<evidence type="ECO:0000256" key="1">
    <source>
        <dbReference type="ARBA" id="ARBA00004141"/>
    </source>
</evidence>
<dbReference type="EMBL" id="CP101497">
    <property type="protein sequence ID" value="UTT62182.1"/>
    <property type="molecule type" value="Genomic_DNA"/>
</dbReference>
<dbReference type="PROSITE" id="PS00379">
    <property type="entry name" value="CDP_ALCOHOL_P_TRANSF"/>
    <property type="match status" value="1"/>
</dbReference>
<evidence type="ECO:0000256" key="5">
    <source>
        <dbReference type="ARBA" id="ARBA00022692"/>
    </source>
</evidence>
<keyword evidence="5 12" id="KW-0812">Transmembrane</keyword>
<keyword evidence="10" id="KW-1208">Phospholipid metabolism</keyword>
<accession>A0ABY5FVM2</accession>
<dbReference type="PIRSF" id="PIRSF000847">
    <property type="entry name" value="Phos_ph_gly_syn"/>
    <property type="match status" value="1"/>
</dbReference>
<evidence type="ECO:0000256" key="7">
    <source>
        <dbReference type="ARBA" id="ARBA00023098"/>
    </source>
</evidence>
<dbReference type="InterPro" id="IPR048254">
    <property type="entry name" value="CDP_ALCOHOL_P_TRANSF_CS"/>
</dbReference>
<dbReference type="InterPro" id="IPR000462">
    <property type="entry name" value="CDP-OH_P_trans"/>
</dbReference>
<dbReference type="Gene3D" id="1.20.120.1760">
    <property type="match status" value="1"/>
</dbReference>
<keyword evidence="3" id="KW-0444">Lipid biosynthesis</keyword>
<feature type="transmembrane region" description="Helical" evidence="12">
    <location>
        <begin position="79"/>
        <end position="98"/>
    </location>
</feature>
<proteinExistence type="inferred from homology"/>
<dbReference type="Proteomes" id="UP001060039">
    <property type="component" value="Chromosome"/>
</dbReference>
<feature type="transmembrane region" description="Helical" evidence="12">
    <location>
        <begin position="104"/>
        <end position="125"/>
    </location>
</feature>
<evidence type="ECO:0000256" key="10">
    <source>
        <dbReference type="ARBA" id="ARBA00023264"/>
    </source>
</evidence>
<evidence type="ECO:0000256" key="2">
    <source>
        <dbReference type="ARBA" id="ARBA00010441"/>
    </source>
</evidence>
<sequence length="217" mass="23361">MSEPLSTSRPAAPVVSDRVLTVPNALSALRILLVPVFLVLVLLELDLAALIVIIISSLSDFLDGIIARRFSQITKLGQLLDPAADRLFIFAAVIALAVREVVPWWVVGVIVGRDVFLAVLGLVLAQHGYGPLPVHHLGKLATFALFYALPILVLGLAFPAVQAVSDPIGWAFTLWGALLYWWAGILYLRETLELTAGPPRGAPASDTLGDRRRSTDG</sequence>
<organism evidence="13 14">
    <name type="scientific">Microcella humidisoli</name>
    <dbReference type="NCBI Taxonomy" id="2963406"/>
    <lineage>
        <taxon>Bacteria</taxon>
        <taxon>Bacillati</taxon>
        <taxon>Actinomycetota</taxon>
        <taxon>Actinomycetes</taxon>
        <taxon>Micrococcales</taxon>
        <taxon>Microbacteriaceae</taxon>
        <taxon>Microcella</taxon>
    </lineage>
</organism>
<comment type="similarity">
    <text evidence="2 11">Belongs to the CDP-alcohol phosphatidyltransferase class-I family.</text>
</comment>
<dbReference type="PANTHER" id="PTHR14269:SF62">
    <property type="entry name" value="CDP-DIACYLGLYCEROL--GLYCEROL-3-PHOSPHATE 3-PHOSPHATIDYLTRANSFERASE 1, CHLOROPLASTIC"/>
    <property type="match status" value="1"/>
</dbReference>
<keyword evidence="6 12" id="KW-1133">Transmembrane helix</keyword>
<gene>
    <name evidence="13" type="ORF">NNL39_11010</name>
</gene>
<evidence type="ECO:0000256" key="6">
    <source>
        <dbReference type="ARBA" id="ARBA00022989"/>
    </source>
</evidence>
<evidence type="ECO:0000256" key="3">
    <source>
        <dbReference type="ARBA" id="ARBA00022516"/>
    </source>
</evidence>
<evidence type="ECO:0000256" key="8">
    <source>
        <dbReference type="ARBA" id="ARBA00023136"/>
    </source>
</evidence>
<evidence type="ECO:0000313" key="14">
    <source>
        <dbReference type="Proteomes" id="UP001060039"/>
    </source>
</evidence>
<name>A0ABY5FVM2_9MICO</name>
<evidence type="ECO:0000313" key="13">
    <source>
        <dbReference type="EMBL" id="UTT62182.1"/>
    </source>
</evidence>
<protein>
    <submittedName>
        <fullName evidence="13">CDP-alcohol phosphatidyltransferase family protein</fullName>
    </submittedName>
</protein>
<dbReference type="InterPro" id="IPR043130">
    <property type="entry name" value="CDP-OH_PTrfase_TM_dom"/>
</dbReference>
<keyword evidence="4 11" id="KW-0808">Transferase</keyword>
<dbReference type="RefSeq" id="WP_255159324.1">
    <property type="nucleotide sequence ID" value="NZ_CP101497.1"/>
</dbReference>
<feature type="transmembrane region" description="Helical" evidence="12">
    <location>
        <begin position="31"/>
        <end position="58"/>
    </location>
</feature>
<feature type="transmembrane region" description="Helical" evidence="12">
    <location>
        <begin position="137"/>
        <end position="161"/>
    </location>
</feature>
<dbReference type="Pfam" id="PF01066">
    <property type="entry name" value="CDP-OH_P_transf"/>
    <property type="match status" value="1"/>
</dbReference>
<keyword evidence="14" id="KW-1185">Reference proteome</keyword>
<keyword evidence="9" id="KW-0594">Phospholipid biosynthesis</keyword>
<reference evidence="13" key="1">
    <citation type="submission" date="2022-07" db="EMBL/GenBank/DDBJ databases">
        <title>Taxonomic analysis of Microcella humidisoli nov. sp., isolated from riverside soil.</title>
        <authorList>
            <person name="Molina K.M."/>
            <person name="Kim S.B."/>
        </authorList>
    </citation>
    <scope>NUCLEOTIDE SEQUENCE</scope>
    <source>
        <strain evidence="13">MMS21-STM10</strain>
    </source>
</reference>
<dbReference type="PANTHER" id="PTHR14269">
    <property type="entry name" value="CDP-DIACYLGLYCEROL--GLYCEROL-3-PHOSPHATE 3-PHOSPHATIDYLTRANSFERASE-RELATED"/>
    <property type="match status" value="1"/>
</dbReference>
<feature type="transmembrane region" description="Helical" evidence="12">
    <location>
        <begin position="167"/>
        <end position="188"/>
    </location>
</feature>
<dbReference type="InterPro" id="IPR004570">
    <property type="entry name" value="Phosphatidylglycerol_P_synth"/>
</dbReference>
<keyword evidence="7" id="KW-0443">Lipid metabolism</keyword>
<evidence type="ECO:0000256" key="4">
    <source>
        <dbReference type="ARBA" id="ARBA00022679"/>
    </source>
</evidence>